<evidence type="ECO:0000313" key="3">
    <source>
        <dbReference type="EnsemblPlants" id="PNT64162"/>
    </source>
</evidence>
<dbReference type="EMBL" id="CM000883">
    <property type="protein sequence ID" value="PNT64162.1"/>
    <property type="molecule type" value="Genomic_DNA"/>
</dbReference>
<dbReference type="Proteomes" id="UP000008810">
    <property type="component" value="Chromosome 4"/>
</dbReference>
<keyword evidence="4" id="KW-1185">Reference proteome</keyword>
<sequence>MHLGPEGSGCGGGTIDGGVGNNLRRGNQRRSWAEKNRKSTEALAFTVYVLPPSDKRCLKFVKIWMYLHITLCIEPFKLN</sequence>
<dbReference type="Gramene" id="PNT64162">
    <property type="protein sequence ID" value="PNT64162"/>
    <property type="gene ID" value="BRADI_4g25204v3"/>
</dbReference>
<reference evidence="2 3" key="1">
    <citation type="journal article" date="2010" name="Nature">
        <title>Genome sequencing and analysis of the model grass Brachypodium distachyon.</title>
        <authorList>
            <consortium name="International Brachypodium Initiative"/>
        </authorList>
    </citation>
    <scope>NUCLEOTIDE SEQUENCE [LARGE SCALE GENOMIC DNA]</scope>
    <source>
        <strain evidence="2 3">Bd21</strain>
    </source>
</reference>
<name>A0A2K2CQ53_BRADI</name>
<dbReference type="InParanoid" id="A0A2K2CQ53"/>
<protein>
    <submittedName>
        <fullName evidence="2 3">Uncharacterized protein</fullName>
    </submittedName>
</protein>
<feature type="compositionally biased region" description="Gly residues" evidence="1">
    <location>
        <begin position="1"/>
        <end position="20"/>
    </location>
</feature>
<dbReference type="AlphaFoldDB" id="A0A2K2CQ53"/>
<feature type="region of interest" description="Disordered" evidence="1">
    <location>
        <begin position="1"/>
        <end position="36"/>
    </location>
</feature>
<gene>
    <name evidence="2" type="ORF">BRADI_4g25204v3</name>
</gene>
<reference evidence="3" key="3">
    <citation type="submission" date="2018-08" db="UniProtKB">
        <authorList>
            <consortium name="EnsemblPlants"/>
        </authorList>
    </citation>
    <scope>IDENTIFICATION</scope>
    <source>
        <strain evidence="3">cv. Bd21</strain>
    </source>
</reference>
<evidence type="ECO:0000313" key="2">
    <source>
        <dbReference type="EMBL" id="PNT64162.1"/>
    </source>
</evidence>
<evidence type="ECO:0000256" key="1">
    <source>
        <dbReference type="SAM" id="MobiDB-lite"/>
    </source>
</evidence>
<organism evidence="2">
    <name type="scientific">Brachypodium distachyon</name>
    <name type="common">Purple false brome</name>
    <name type="synonym">Trachynia distachya</name>
    <dbReference type="NCBI Taxonomy" id="15368"/>
    <lineage>
        <taxon>Eukaryota</taxon>
        <taxon>Viridiplantae</taxon>
        <taxon>Streptophyta</taxon>
        <taxon>Embryophyta</taxon>
        <taxon>Tracheophyta</taxon>
        <taxon>Spermatophyta</taxon>
        <taxon>Magnoliopsida</taxon>
        <taxon>Liliopsida</taxon>
        <taxon>Poales</taxon>
        <taxon>Poaceae</taxon>
        <taxon>BOP clade</taxon>
        <taxon>Pooideae</taxon>
        <taxon>Stipodae</taxon>
        <taxon>Brachypodieae</taxon>
        <taxon>Brachypodium</taxon>
    </lineage>
</organism>
<evidence type="ECO:0000313" key="4">
    <source>
        <dbReference type="Proteomes" id="UP000008810"/>
    </source>
</evidence>
<accession>A0A2K2CQ53</accession>
<proteinExistence type="predicted"/>
<dbReference type="EnsemblPlants" id="PNT64162">
    <property type="protein sequence ID" value="PNT64162"/>
    <property type="gene ID" value="BRADI_4g25204v3"/>
</dbReference>
<reference evidence="2" key="2">
    <citation type="submission" date="2017-06" db="EMBL/GenBank/DDBJ databases">
        <title>WGS assembly of Brachypodium distachyon.</title>
        <authorList>
            <consortium name="The International Brachypodium Initiative"/>
            <person name="Lucas S."/>
            <person name="Harmon-Smith M."/>
            <person name="Lail K."/>
            <person name="Tice H."/>
            <person name="Grimwood J."/>
            <person name="Bruce D."/>
            <person name="Barry K."/>
            <person name="Shu S."/>
            <person name="Lindquist E."/>
            <person name="Wang M."/>
            <person name="Pitluck S."/>
            <person name="Vogel J.P."/>
            <person name="Garvin D.F."/>
            <person name="Mockler T.C."/>
            <person name="Schmutz J."/>
            <person name="Rokhsar D."/>
            <person name="Bevan M.W."/>
        </authorList>
    </citation>
    <scope>NUCLEOTIDE SEQUENCE</scope>
    <source>
        <strain evidence="2">Bd21</strain>
    </source>
</reference>